<dbReference type="PANTHER" id="PTHR32309">
    <property type="entry name" value="TYROSINE-PROTEIN KINASE"/>
    <property type="match status" value="1"/>
</dbReference>
<keyword evidence="4" id="KW-0418">Kinase</keyword>
<feature type="compositionally biased region" description="Basic and acidic residues" evidence="8">
    <location>
        <begin position="316"/>
        <end position="328"/>
    </location>
</feature>
<comment type="caution">
    <text evidence="9">The sequence shown here is derived from an EMBL/GenBank/DDBJ whole genome shotgun (WGS) entry which is preliminary data.</text>
</comment>
<evidence type="ECO:0000256" key="2">
    <source>
        <dbReference type="ARBA" id="ARBA00022679"/>
    </source>
</evidence>
<dbReference type="GO" id="GO:0004715">
    <property type="term" value="F:non-membrane spanning protein tyrosine kinase activity"/>
    <property type="evidence" value="ECO:0007669"/>
    <property type="project" value="UniProtKB-EC"/>
</dbReference>
<keyword evidence="5" id="KW-0067">ATP-binding</keyword>
<dbReference type="InterPro" id="IPR027417">
    <property type="entry name" value="P-loop_NTPase"/>
</dbReference>
<dbReference type="Pfam" id="PF10609">
    <property type="entry name" value="ParA"/>
    <property type="match status" value="1"/>
</dbReference>
<evidence type="ECO:0000256" key="5">
    <source>
        <dbReference type="ARBA" id="ARBA00022840"/>
    </source>
</evidence>
<keyword evidence="2 9" id="KW-0808">Transferase</keyword>
<gene>
    <name evidence="9" type="ORF">HRJ53_12365</name>
</gene>
<name>A0A7V8SX95_9BACT</name>
<dbReference type="GO" id="GO:0042802">
    <property type="term" value="F:identical protein binding"/>
    <property type="evidence" value="ECO:0007669"/>
    <property type="project" value="UniProtKB-ARBA"/>
</dbReference>
<dbReference type="SUPFAM" id="SSF52540">
    <property type="entry name" value="P-loop containing nucleoside triphosphate hydrolases"/>
    <property type="match status" value="1"/>
</dbReference>
<dbReference type="EMBL" id="JACDQQ010001209">
    <property type="protein sequence ID" value="MBA0085783.1"/>
    <property type="molecule type" value="Genomic_DNA"/>
</dbReference>
<dbReference type="InterPro" id="IPR033756">
    <property type="entry name" value="YlxH/NBP35"/>
</dbReference>
<evidence type="ECO:0000256" key="4">
    <source>
        <dbReference type="ARBA" id="ARBA00022777"/>
    </source>
</evidence>
<sequence length="328" mass="34876">LAFLVGLIGGIGLALLREYLDNTVKSPDDVETLARLPSLAVVPQFSGSNAGHRRGFLQGFSANGKETRMDLFAQHLPKSQIAEAFRALRTSILLSQADHPPQVILVTSALPREGKTTAAANLAVTLAQLGDSTVLVDADLRKPGVGRLLNLGPGKYAGLSSYLAGVSSLDLVSVPHPAIPNLVAIPTGPLPPNPADLLSSHRLAEAIAELRTKFKFVVMDSPPIMAATDAVILSVHADGVLLVVRSGETPKAAFARTRDLLNNVKCRVLGVVLNAVNPSAPDYYYSYRYYPYSYGYGPQEVVETSQGEASDAADEGVSRHRDDDSQAL</sequence>
<dbReference type="GO" id="GO:0005886">
    <property type="term" value="C:plasma membrane"/>
    <property type="evidence" value="ECO:0007669"/>
    <property type="project" value="UniProtKB-ARBA"/>
</dbReference>
<protein>
    <submittedName>
        <fullName evidence="9">Polysaccharide biosynthesis tyrosine autokinase</fullName>
        <ecNumber evidence="9">2.7.10.2</ecNumber>
    </submittedName>
</protein>
<feature type="region of interest" description="Disordered" evidence="8">
    <location>
        <begin position="303"/>
        <end position="328"/>
    </location>
</feature>
<evidence type="ECO:0000313" key="10">
    <source>
        <dbReference type="Proteomes" id="UP000567293"/>
    </source>
</evidence>
<comment type="catalytic activity">
    <reaction evidence="7">
        <text>L-tyrosyl-[protein] + ATP = O-phospho-L-tyrosyl-[protein] + ADP + H(+)</text>
        <dbReference type="Rhea" id="RHEA:10596"/>
        <dbReference type="Rhea" id="RHEA-COMP:10136"/>
        <dbReference type="Rhea" id="RHEA-COMP:20101"/>
        <dbReference type="ChEBI" id="CHEBI:15378"/>
        <dbReference type="ChEBI" id="CHEBI:30616"/>
        <dbReference type="ChEBI" id="CHEBI:46858"/>
        <dbReference type="ChEBI" id="CHEBI:61978"/>
        <dbReference type="ChEBI" id="CHEBI:456216"/>
    </reaction>
</comment>
<evidence type="ECO:0000313" key="9">
    <source>
        <dbReference type="EMBL" id="MBA0085783.1"/>
    </source>
</evidence>
<reference evidence="9" key="1">
    <citation type="submission" date="2020-06" db="EMBL/GenBank/DDBJ databases">
        <title>Legume-microbial interactions unlock mineral nutrients during tropical forest succession.</title>
        <authorList>
            <person name="Epihov D.Z."/>
        </authorList>
    </citation>
    <scope>NUCLEOTIDE SEQUENCE [LARGE SCALE GENOMIC DNA]</scope>
    <source>
        <strain evidence="9">Pan2503</strain>
    </source>
</reference>
<dbReference type="Proteomes" id="UP000567293">
    <property type="component" value="Unassembled WGS sequence"/>
</dbReference>
<accession>A0A7V8SX95</accession>
<evidence type="ECO:0000256" key="1">
    <source>
        <dbReference type="ARBA" id="ARBA00008883"/>
    </source>
</evidence>
<feature type="non-terminal residue" evidence="9">
    <location>
        <position position="1"/>
    </location>
</feature>
<comment type="similarity">
    <text evidence="1">Belongs to the etk/wzc family.</text>
</comment>
<dbReference type="FunFam" id="3.40.50.300:FF:000527">
    <property type="entry name" value="Tyrosine-protein kinase etk"/>
    <property type="match status" value="1"/>
</dbReference>
<dbReference type="GO" id="GO:0005524">
    <property type="term" value="F:ATP binding"/>
    <property type="evidence" value="ECO:0007669"/>
    <property type="project" value="UniProtKB-KW"/>
</dbReference>
<evidence type="ECO:0000256" key="3">
    <source>
        <dbReference type="ARBA" id="ARBA00022741"/>
    </source>
</evidence>
<dbReference type="NCBIfam" id="TIGR01007">
    <property type="entry name" value="eps_fam"/>
    <property type="match status" value="1"/>
</dbReference>
<keyword evidence="10" id="KW-1185">Reference proteome</keyword>
<dbReference type="CDD" id="cd05387">
    <property type="entry name" value="BY-kinase"/>
    <property type="match status" value="1"/>
</dbReference>
<dbReference type="Gene3D" id="3.40.50.300">
    <property type="entry name" value="P-loop containing nucleotide triphosphate hydrolases"/>
    <property type="match status" value="1"/>
</dbReference>
<dbReference type="PANTHER" id="PTHR32309:SF13">
    <property type="entry name" value="FERRIC ENTEROBACTIN TRANSPORT PROTEIN FEPE"/>
    <property type="match status" value="1"/>
</dbReference>
<keyword evidence="6" id="KW-0829">Tyrosine-protein kinase</keyword>
<evidence type="ECO:0000256" key="8">
    <source>
        <dbReference type="SAM" id="MobiDB-lite"/>
    </source>
</evidence>
<proteinExistence type="inferred from homology"/>
<dbReference type="InterPro" id="IPR050445">
    <property type="entry name" value="Bact_polysacc_biosynth/exp"/>
</dbReference>
<organism evidence="9 10">
    <name type="scientific">Candidatus Acidiferrum panamense</name>
    <dbReference type="NCBI Taxonomy" id="2741543"/>
    <lineage>
        <taxon>Bacteria</taxon>
        <taxon>Pseudomonadati</taxon>
        <taxon>Acidobacteriota</taxon>
        <taxon>Terriglobia</taxon>
        <taxon>Candidatus Acidiferrales</taxon>
        <taxon>Candidatus Acidiferrum</taxon>
    </lineage>
</organism>
<dbReference type="AlphaFoldDB" id="A0A7V8SX95"/>
<evidence type="ECO:0000256" key="7">
    <source>
        <dbReference type="ARBA" id="ARBA00053015"/>
    </source>
</evidence>
<keyword evidence="3" id="KW-0547">Nucleotide-binding</keyword>
<dbReference type="EC" id="2.7.10.2" evidence="9"/>
<evidence type="ECO:0000256" key="6">
    <source>
        <dbReference type="ARBA" id="ARBA00023137"/>
    </source>
</evidence>
<dbReference type="InterPro" id="IPR005702">
    <property type="entry name" value="Wzc-like_C"/>
</dbReference>